<name>A0A2A9NDW3_9AGAR</name>
<dbReference type="PANTHER" id="PTHR19855:SF11">
    <property type="entry name" value="RIBOSOME BIOGENESIS PROTEIN WDR12"/>
    <property type="match status" value="1"/>
</dbReference>
<dbReference type="PANTHER" id="PTHR19855">
    <property type="entry name" value="WD40 REPEAT PROTEIN 12, 37"/>
    <property type="match status" value="1"/>
</dbReference>
<dbReference type="OrthoDB" id="10257301at2759"/>
<organism evidence="5 6">
    <name type="scientific">Amanita thiersii Skay4041</name>
    <dbReference type="NCBI Taxonomy" id="703135"/>
    <lineage>
        <taxon>Eukaryota</taxon>
        <taxon>Fungi</taxon>
        <taxon>Dikarya</taxon>
        <taxon>Basidiomycota</taxon>
        <taxon>Agaricomycotina</taxon>
        <taxon>Agaricomycetes</taxon>
        <taxon>Agaricomycetidae</taxon>
        <taxon>Agaricales</taxon>
        <taxon>Pluteineae</taxon>
        <taxon>Amanitaceae</taxon>
        <taxon>Amanita</taxon>
    </lineage>
</organism>
<protein>
    <submittedName>
        <fullName evidence="5">Uncharacterized protein</fullName>
    </submittedName>
</protein>
<feature type="repeat" description="WD" evidence="3">
    <location>
        <begin position="223"/>
        <end position="265"/>
    </location>
</feature>
<evidence type="ECO:0000256" key="4">
    <source>
        <dbReference type="SAM" id="MobiDB-lite"/>
    </source>
</evidence>
<dbReference type="Proteomes" id="UP000242287">
    <property type="component" value="Unassembled WGS sequence"/>
</dbReference>
<accession>A0A2A9NDW3</accession>
<evidence type="ECO:0000256" key="1">
    <source>
        <dbReference type="ARBA" id="ARBA00022574"/>
    </source>
</evidence>
<dbReference type="STRING" id="703135.A0A2A9NDW3"/>
<evidence type="ECO:0000256" key="3">
    <source>
        <dbReference type="PROSITE-ProRule" id="PRU00221"/>
    </source>
</evidence>
<reference evidence="5 6" key="1">
    <citation type="submission" date="2014-02" db="EMBL/GenBank/DDBJ databases">
        <title>Transposable element dynamics among asymbiotic and ectomycorrhizal Amanita fungi.</title>
        <authorList>
            <consortium name="DOE Joint Genome Institute"/>
            <person name="Hess J."/>
            <person name="Skrede I."/>
            <person name="Wolfe B."/>
            <person name="LaButti K."/>
            <person name="Ohm R.A."/>
            <person name="Grigoriev I.V."/>
            <person name="Pringle A."/>
        </authorList>
    </citation>
    <scope>NUCLEOTIDE SEQUENCE [LARGE SCALE GENOMIC DNA]</scope>
    <source>
        <strain evidence="5 6">SKay4041</strain>
    </source>
</reference>
<dbReference type="EMBL" id="KZ302282">
    <property type="protein sequence ID" value="PFH45833.1"/>
    <property type="molecule type" value="Genomic_DNA"/>
</dbReference>
<dbReference type="InterPro" id="IPR019775">
    <property type="entry name" value="WD40_repeat_CS"/>
</dbReference>
<feature type="compositionally biased region" description="Low complexity" evidence="4">
    <location>
        <begin position="307"/>
        <end position="322"/>
    </location>
</feature>
<evidence type="ECO:0000313" key="6">
    <source>
        <dbReference type="Proteomes" id="UP000242287"/>
    </source>
</evidence>
<gene>
    <name evidence="5" type="ORF">AMATHDRAFT_71058</name>
</gene>
<evidence type="ECO:0000256" key="2">
    <source>
        <dbReference type="ARBA" id="ARBA00022737"/>
    </source>
</evidence>
<dbReference type="SUPFAM" id="SSF50978">
    <property type="entry name" value="WD40 repeat-like"/>
    <property type="match status" value="1"/>
</dbReference>
<evidence type="ECO:0000313" key="5">
    <source>
        <dbReference type="EMBL" id="PFH45833.1"/>
    </source>
</evidence>
<feature type="region of interest" description="Disordered" evidence="4">
    <location>
        <begin position="302"/>
        <end position="326"/>
    </location>
</feature>
<dbReference type="InterPro" id="IPR036322">
    <property type="entry name" value="WD40_repeat_dom_sf"/>
</dbReference>
<dbReference type="SMART" id="SM00320">
    <property type="entry name" value="WD40"/>
    <property type="match status" value="4"/>
</dbReference>
<keyword evidence="1 3" id="KW-0853">WD repeat</keyword>
<dbReference type="PROSITE" id="PS50082">
    <property type="entry name" value="WD_REPEATS_2"/>
    <property type="match status" value="1"/>
</dbReference>
<keyword evidence="6" id="KW-1185">Reference proteome</keyword>
<dbReference type="InterPro" id="IPR015943">
    <property type="entry name" value="WD40/YVTN_repeat-like_dom_sf"/>
</dbReference>
<dbReference type="PROSITE" id="PS00678">
    <property type="entry name" value="WD_REPEATS_1"/>
    <property type="match status" value="1"/>
</dbReference>
<dbReference type="InterPro" id="IPR001680">
    <property type="entry name" value="WD40_rpt"/>
</dbReference>
<dbReference type="Gene3D" id="2.130.10.10">
    <property type="entry name" value="YVTN repeat-like/Quinoprotein amine dehydrogenase"/>
    <property type="match status" value="2"/>
</dbReference>
<proteinExistence type="predicted"/>
<dbReference type="GO" id="GO:0005634">
    <property type="term" value="C:nucleus"/>
    <property type="evidence" value="ECO:0007669"/>
    <property type="project" value="TreeGrafter"/>
</dbReference>
<sequence length="522" mass="56627">MNEPEILPIVNIQPSLPTVVYDVSEGLVPEEEVWISCYRAGHDSVHARLQAMLDQKNRSLVRLVPKRTADVQAYLRPGEPRTYDVSCQSLKIPSTKVIVPSQEYVDRELSIPNRPHQITAFDVSPDSTQFACGHLNGSVYFYPTTNHPEHHRYHPQPLSALFHLRKYCTPHLSSVSLVQFFPDHPLLLTAGADFSLSILPADPFTEDDNNHSAREIKPKHVFSGAHTRPVTGAGVVGKAGTHVVSGSLDSTVRLWDVNEAKVVSTAYARSGVLSLAVGGWPKDDIKIAPLLDDTAMGVDNNKTGDDAAATTEASNTTSTTEAPLTAKDDKPHLTFCGLQNGTFEVFDTRSPLTTIYRSTARKTHTSGLTAITYGRHLHQLVTGSATGIVTVYDLRALDKPLACFRRHAFSPTTTSSGGAGIESLEFLSDEFVLEVEIQPSGEAIDKPPVSRVVVGPADGLPYVANVDARGETGVVVDEELAGVDCDPVRVVKTREMGGKMGGMAWDVWLACGDAVVRRYATV</sequence>
<keyword evidence="2" id="KW-0677">Repeat</keyword>
<dbReference type="AlphaFoldDB" id="A0A2A9NDW3"/>
<dbReference type="Pfam" id="PF00400">
    <property type="entry name" value="WD40"/>
    <property type="match status" value="1"/>
</dbReference>